<dbReference type="Proteomes" id="UP000036681">
    <property type="component" value="Unplaced"/>
</dbReference>
<dbReference type="Pfam" id="PF00635">
    <property type="entry name" value="Motile_Sperm"/>
    <property type="match status" value="1"/>
</dbReference>
<dbReference type="AlphaFoldDB" id="A0A0M3IFB3"/>
<dbReference type="SUPFAM" id="SSF49354">
    <property type="entry name" value="PapD-like"/>
    <property type="match status" value="1"/>
</dbReference>
<accession>A0A0M3IFB3</accession>
<reference evidence="3" key="1">
    <citation type="submission" date="2017-02" db="UniProtKB">
        <authorList>
            <consortium name="WormBaseParasite"/>
        </authorList>
    </citation>
    <scope>IDENTIFICATION</scope>
</reference>
<sequence>MSHPTAIVFPATRSVDSRRLVVRNPTKETFAVKIPTSSDRLEVTPTCAIIEAGRSQHFRVTLSEPKMILGTEGCYLVVMCRPVGTLPSEAYEVWFETPYGRDTEVARKISVVKSLGYCAFETIMDLPGQASGVFGYWSPTTALDDSDTLTARNVESDTFTAPVIDEVDTANDSLNSNGMEAAGDIFQDSPDTLKNVAVPKYGWIRKFVDRAFPQATDNIETTAFPCGSS</sequence>
<dbReference type="InterPro" id="IPR000535">
    <property type="entry name" value="MSP_dom"/>
</dbReference>
<protein>
    <submittedName>
        <fullName evidence="3">MSP domain-containing protein</fullName>
    </submittedName>
</protein>
<dbReference type="InterPro" id="IPR008962">
    <property type="entry name" value="PapD-like_sf"/>
</dbReference>
<feature type="domain" description="MSP" evidence="1">
    <location>
        <begin position="4"/>
        <end position="70"/>
    </location>
</feature>
<keyword evidence="2" id="KW-1185">Reference proteome</keyword>
<name>A0A0M3IFB3_ASCLU</name>
<organism evidence="2 3">
    <name type="scientific">Ascaris lumbricoides</name>
    <name type="common">Giant roundworm</name>
    <dbReference type="NCBI Taxonomy" id="6252"/>
    <lineage>
        <taxon>Eukaryota</taxon>
        <taxon>Metazoa</taxon>
        <taxon>Ecdysozoa</taxon>
        <taxon>Nematoda</taxon>
        <taxon>Chromadorea</taxon>
        <taxon>Rhabditida</taxon>
        <taxon>Spirurina</taxon>
        <taxon>Ascaridomorpha</taxon>
        <taxon>Ascaridoidea</taxon>
        <taxon>Ascarididae</taxon>
        <taxon>Ascaris</taxon>
    </lineage>
</organism>
<evidence type="ECO:0000259" key="1">
    <source>
        <dbReference type="Pfam" id="PF00635"/>
    </source>
</evidence>
<dbReference type="WBParaSite" id="ALUE_0001688301-mRNA-1">
    <property type="protein sequence ID" value="ALUE_0001688301-mRNA-1"/>
    <property type="gene ID" value="ALUE_0001688301"/>
</dbReference>
<dbReference type="InterPro" id="IPR013783">
    <property type="entry name" value="Ig-like_fold"/>
</dbReference>
<dbReference type="Gene3D" id="2.60.40.10">
    <property type="entry name" value="Immunoglobulins"/>
    <property type="match status" value="1"/>
</dbReference>
<evidence type="ECO:0000313" key="2">
    <source>
        <dbReference type="Proteomes" id="UP000036681"/>
    </source>
</evidence>
<proteinExistence type="predicted"/>
<evidence type="ECO:0000313" key="3">
    <source>
        <dbReference type="WBParaSite" id="ALUE_0001688301-mRNA-1"/>
    </source>
</evidence>